<dbReference type="Proteomes" id="UP001328425">
    <property type="component" value="Unassembled WGS sequence"/>
</dbReference>
<comment type="caution">
    <text evidence="1">The sequence shown here is derived from an EMBL/GenBank/DDBJ whole genome shotgun (WGS) entry which is preliminary data.</text>
</comment>
<evidence type="ECO:0000313" key="2">
    <source>
        <dbReference type="Proteomes" id="UP001328425"/>
    </source>
</evidence>
<accession>A0ABU7XBX1</accession>
<protein>
    <submittedName>
        <fullName evidence="1">Uncharacterized protein</fullName>
    </submittedName>
</protein>
<name>A0ABU7XBX1_9FIRM</name>
<organism evidence="1 2">
    <name type="scientific">Peptoniphilus grossensis</name>
    <dbReference type="NCBI Taxonomy" id="1465756"/>
    <lineage>
        <taxon>Bacteria</taxon>
        <taxon>Bacillati</taxon>
        <taxon>Bacillota</taxon>
        <taxon>Tissierellia</taxon>
        <taxon>Tissierellales</taxon>
        <taxon>Peptoniphilaceae</taxon>
        <taxon>Peptoniphilus</taxon>
    </lineage>
</organism>
<dbReference type="RefSeq" id="WP_332087570.1">
    <property type="nucleotide sequence ID" value="NZ_JARBCY010000047.1"/>
</dbReference>
<gene>
    <name evidence="1" type="ORF">PV361_07345</name>
</gene>
<sequence>MKKIIFRNPREKLNFENLKGEKNLVILPSQSAINFYIRDMLRRGIDITKTDFETFDGIGKKNRKKKPDSVLKYIILSKILKNNFTNMEIFPETVDIILNFFDDICENNLSCEDILEIDGEIFKNLSQVFEKYQAYFDERGYDLYGRLKDSSLEKSPYDSIIISGFLEFRKNEEEIIKKLSQLPDKNIYF</sequence>
<keyword evidence="2" id="KW-1185">Reference proteome</keyword>
<dbReference type="EMBL" id="JARBCY010000047">
    <property type="protein sequence ID" value="MEF3318514.1"/>
    <property type="molecule type" value="Genomic_DNA"/>
</dbReference>
<proteinExistence type="predicted"/>
<reference evidence="1 2" key="1">
    <citation type="submission" date="2022-11" db="EMBL/GenBank/DDBJ databases">
        <title>The First Case of Preauricular Fistular Abscess Caused by Peptoniphilus grossensis.</title>
        <authorList>
            <person name="Byun J.-H."/>
        </authorList>
    </citation>
    <scope>NUCLEOTIDE SEQUENCE [LARGE SCALE GENOMIC DNA]</scope>
    <source>
        <strain evidence="1 2">GYB008</strain>
    </source>
</reference>
<evidence type="ECO:0000313" key="1">
    <source>
        <dbReference type="EMBL" id="MEF3318514.1"/>
    </source>
</evidence>